<gene>
    <name evidence="3" type="ORF">I6I06_23230</name>
</gene>
<feature type="compositionally biased region" description="Low complexity" evidence="1">
    <location>
        <begin position="261"/>
        <end position="273"/>
    </location>
</feature>
<feature type="transmembrane region" description="Helical" evidence="2">
    <location>
        <begin position="37"/>
        <end position="60"/>
    </location>
</feature>
<feature type="region of interest" description="Disordered" evidence="1">
    <location>
        <begin position="128"/>
        <end position="274"/>
    </location>
</feature>
<feature type="compositionally biased region" description="Low complexity" evidence="1">
    <location>
        <begin position="128"/>
        <end position="157"/>
    </location>
</feature>
<proteinExistence type="predicted"/>
<feature type="region of interest" description="Disordered" evidence="1">
    <location>
        <begin position="1"/>
        <end position="30"/>
    </location>
</feature>
<dbReference type="KEGG" id="pgis:I6I06_23230"/>
<evidence type="ECO:0000256" key="2">
    <source>
        <dbReference type="SAM" id="Phobius"/>
    </source>
</evidence>
<keyword evidence="4" id="KW-1185">Reference proteome</keyword>
<feature type="compositionally biased region" description="Low complexity" evidence="1">
    <location>
        <begin position="205"/>
        <end position="221"/>
    </location>
</feature>
<sequence length="309" mass="31327">MANDSDMPQSETEGPGSAFDTRGPRPTTASPPAFGRLALCIAAAGALAFGVLGTVAYGVWFNHDQQTYAEAIAGVRQALGMPGSTSVAAAGATNGRLAEPVALHEAAEPAAVPGTATATTTSQNMTTAPALTSAGPANAVTATSAPATAATAPDSPTVAPPGAPTPNMASSTKTSLVSDGEEGSRQAVWSGQVARTRAVANPPQTTLADATSTTSARSLSPSPSPRSSRRATNAADPATQQATSGRTGKDARAAQPERRVASSNANANANAANARHKNSLFARMDLLFRRVNYPQHDSGRQQQDLYSHP</sequence>
<reference evidence="3 4" key="1">
    <citation type="submission" date="2020-12" db="EMBL/GenBank/DDBJ databases">
        <title>FDA dAtabase for Regulatory Grade micrObial Sequences (FDA-ARGOS): Supporting development and validation of Infectious Disease Dx tests.</title>
        <authorList>
            <person name="Nelson B."/>
            <person name="Plummer A."/>
            <person name="Tallon L."/>
            <person name="Sadzewicz L."/>
            <person name="Zhao X."/>
            <person name="Boylan J."/>
            <person name="Ott S."/>
            <person name="Bowen H."/>
            <person name="Vavikolanu K."/>
            <person name="Mehta A."/>
            <person name="Aluvathingal J."/>
            <person name="Nadendla S."/>
            <person name="Myers T."/>
            <person name="Yan Y."/>
            <person name="Sichtig H."/>
        </authorList>
    </citation>
    <scope>NUCLEOTIDE SEQUENCE [LARGE SCALE GENOMIC DNA]</scope>
    <source>
        <strain evidence="3 4">FDAARGOS_1049</strain>
    </source>
</reference>
<feature type="compositionally biased region" description="Basic and acidic residues" evidence="1">
    <location>
        <begin position="247"/>
        <end position="260"/>
    </location>
</feature>
<organism evidence="3 4">
    <name type="scientific">Paraburkholderia ginsengisoli</name>
    <dbReference type="NCBI Taxonomy" id="311231"/>
    <lineage>
        <taxon>Bacteria</taxon>
        <taxon>Pseudomonadati</taxon>
        <taxon>Pseudomonadota</taxon>
        <taxon>Betaproteobacteria</taxon>
        <taxon>Burkholderiales</taxon>
        <taxon>Burkholderiaceae</taxon>
        <taxon>Paraburkholderia</taxon>
    </lineage>
</organism>
<dbReference type="AlphaFoldDB" id="A0A7T4N5R3"/>
<protein>
    <submittedName>
        <fullName evidence="3">Uncharacterized protein</fullName>
    </submittedName>
</protein>
<keyword evidence="2" id="KW-1133">Transmembrane helix</keyword>
<name>A0A7T4N5R3_9BURK</name>
<dbReference type="Proteomes" id="UP000595610">
    <property type="component" value="Chromosome 2"/>
</dbReference>
<keyword evidence="2" id="KW-0472">Membrane</keyword>
<keyword evidence="2" id="KW-0812">Transmembrane</keyword>
<feature type="compositionally biased region" description="Polar residues" evidence="1">
    <location>
        <begin position="167"/>
        <end position="177"/>
    </location>
</feature>
<evidence type="ECO:0000313" key="4">
    <source>
        <dbReference type="Proteomes" id="UP000595610"/>
    </source>
</evidence>
<dbReference type="EMBL" id="CP066076">
    <property type="protein sequence ID" value="QQC65729.1"/>
    <property type="molecule type" value="Genomic_DNA"/>
</dbReference>
<feature type="compositionally biased region" description="Polar residues" evidence="1">
    <location>
        <begin position="1"/>
        <end position="12"/>
    </location>
</feature>
<evidence type="ECO:0000313" key="3">
    <source>
        <dbReference type="EMBL" id="QQC65729.1"/>
    </source>
</evidence>
<evidence type="ECO:0000256" key="1">
    <source>
        <dbReference type="SAM" id="MobiDB-lite"/>
    </source>
</evidence>
<accession>A0A7T4N5R3</accession>